<keyword evidence="3" id="KW-1185">Reference proteome</keyword>
<dbReference type="PANTHER" id="PTHR45521:SF2">
    <property type="entry name" value="TRANSDUCIN_WD40 REPEAT-LIKE SUPERFAMILY PROTEIN"/>
    <property type="match status" value="1"/>
</dbReference>
<reference evidence="2" key="1">
    <citation type="submission" date="2015-04" db="UniProtKB">
        <authorList>
            <consortium name="EnsemblPlants"/>
        </authorList>
    </citation>
    <scope>IDENTIFICATION</scope>
</reference>
<accession>A0A0E0C5F4</accession>
<dbReference type="PANTHER" id="PTHR45521">
    <property type="entry name" value="TSET COMPLEX MEMBER TSTF"/>
    <property type="match status" value="1"/>
</dbReference>
<dbReference type="Proteomes" id="UP000008021">
    <property type="component" value="Chromosome 1"/>
</dbReference>
<reference evidence="2" key="2">
    <citation type="submission" date="2018-05" db="EMBL/GenBank/DDBJ databases">
        <title>OmerRS3 (Oryza meridionalis Reference Sequence Version 3).</title>
        <authorList>
            <person name="Zhang J."/>
            <person name="Kudrna D."/>
            <person name="Lee S."/>
            <person name="Talag J."/>
            <person name="Welchert J."/>
            <person name="Wing R.A."/>
        </authorList>
    </citation>
    <scope>NUCLEOTIDE SEQUENCE [LARGE SCALE GENOMIC DNA]</scope>
    <source>
        <strain evidence="2">cv. OR44</strain>
    </source>
</reference>
<evidence type="ECO:0000313" key="2">
    <source>
        <dbReference type="EnsemblPlants" id="OMERI01G22700.1"/>
    </source>
</evidence>
<evidence type="ECO:0000256" key="1">
    <source>
        <dbReference type="SAM" id="Phobius"/>
    </source>
</evidence>
<feature type="transmembrane region" description="Helical" evidence="1">
    <location>
        <begin position="95"/>
        <end position="114"/>
    </location>
</feature>
<proteinExistence type="predicted"/>
<keyword evidence="1" id="KW-1133">Transmembrane helix</keyword>
<sequence length="225" mass="24723">MERLRQRQSHIEMAASGITAQLSTGLAILSAGAARDKGKELAVIDVDVGGGRVRSDRWDETRAEVRLGVLQRRPVGRPRPYILPELDCSLSSKQYYKVFVALGMSFCLLSLFIISRSVFVDAGVAAIDIETKKRKEEMKAREAKSRAAAEHGDLALITVEVPKQSKFDGEDSVFQKELDDRRYAEVAVAGGVSVAVTCFPPEQKRPIGPLVVVGVRDGVLWLVDR</sequence>
<dbReference type="InterPro" id="IPR053290">
    <property type="entry name" value="TSET_complex_member"/>
</dbReference>
<dbReference type="Gramene" id="OMERI01G22700.1">
    <property type="protein sequence ID" value="OMERI01G22700.1"/>
    <property type="gene ID" value="OMERI01G22700"/>
</dbReference>
<dbReference type="STRING" id="40149.A0A0E0C5F4"/>
<keyword evidence="1" id="KW-0812">Transmembrane</keyword>
<dbReference type="AlphaFoldDB" id="A0A0E0C5F4"/>
<dbReference type="HOGENOM" id="CLU_107348_0_0_1"/>
<keyword evidence="1" id="KW-0472">Membrane</keyword>
<name>A0A0E0C5F4_9ORYZ</name>
<protein>
    <submittedName>
        <fullName evidence="2">Uncharacterized protein</fullName>
    </submittedName>
</protein>
<evidence type="ECO:0000313" key="3">
    <source>
        <dbReference type="Proteomes" id="UP000008021"/>
    </source>
</evidence>
<dbReference type="EnsemblPlants" id="OMERI01G22700.1">
    <property type="protein sequence ID" value="OMERI01G22700.1"/>
    <property type="gene ID" value="OMERI01G22700"/>
</dbReference>
<organism evidence="2">
    <name type="scientific">Oryza meridionalis</name>
    <dbReference type="NCBI Taxonomy" id="40149"/>
    <lineage>
        <taxon>Eukaryota</taxon>
        <taxon>Viridiplantae</taxon>
        <taxon>Streptophyta</taxon>
        <taxon>Embryophyta</taxon>
        <taxon>Tracheophyta</taxon>
        <taxon>Spermatophyta</taxon>
        <taxon>Magnoliopsida</taxon>
        <taxon>Liliopsida</taxon>
        <taxon>Poales</taxon>
        <taxon>Poaceae</taxon>
        <taxon>BOP clade</taxon>
        <taxon>Oryzoideae</taxon>
        <taxon>Oryzeae</taxon>
        <taxon>Oryzinae</taxon>
        <taxon>Oryza</taxon>
    </lineage>
</organism>